<comment type="subcellular location">
    <subcellularLocation>
        <location evidence="1">Membrane</location>
        <topology evidence="1">Single-pass type II membrane protein</topology>
    </subcellularLocation>
</comment>
<dbReference type="SUPFAM" id="SSF53448">
    <property type="entry name" value="Nucleotide-diphospho-sugar transferases"/>
    <property type="match status" value="1"/>
</dbReference>
<dbReference type="GO" id="GO:0006487">
    <property type="term" value="P:protein N-linked glycosylation"/>
    <property type="evidence" value="ECO:0007669"/>
    <property type="project" value="TreeGrafter"/>
</dbReference>
<dbReference type="EMBL" id="CP059273">
    <property type="protein sequence ID" value="QLQ81878.1"/>
    <property type="molecule type" value="Genomic_DNA"/>
</dbReference>
<keyword evidence="3" id="KW-0328">Glycosyltransferase</keyword>
<keyword evidence="5" id="KW-0812">Transmembrane</keyword>
<accession>A0A7H9HVZ1</accession>
<dbReference type="FunFam" id="3.90.550.10:FF:000051">
    <property type="entry name" value="Alpha-1,2-mannosyltransferase (Ktr4)"/>
    <property type="match status" value="1"/>
</dbReference>
<comment type="similarity">
    <text evidence="2">Belongs to the glycosyltransferase 15 family.</text>
</comment>
<reference evidence="7 8" key="1">
    <citation type="submission" date="2020-06" db="EMBL/GenBank/DDBJ databases">
        <title>The yeast mating-type switching endonuclease HO is a domesticated member of an unorthodox homing genetic element family.</title>
        <authorList>
            <person name="Coughlan A.Y."/>
            <person name="Lombardi L."/>
            <person name="Braun-Galleani S."/>
            <person name="Martos A.R."/>
            <person name="Galeote V."/>
            <person name="Bigey F."/>
            <person name="Dequin S."/>
            <person name="Byrne K.P."/>
            <person name="Wolfe K.H."/>
        </authorList>
    </citation>
    <scope>NUCLEOTIDE SEQUENCE [LARGE SCALE GENOMIC DNA]</scope>
    <source>
        <strain evidence="7 8">CBS2947</strain>
    </source>
</reference>
<dbReference type="Proteomes" id="UP000510647">
    <property type="component" value="Chromosome 7"/>
</dbReference>
<keyword evidence="8" id="KW-1185">Reference proteome</keyword>
<gene>
    <name evidence="7" type="ORF">HG537_0G01320</name>
</gene>
<keyword evidence="5" id="KW-0735">Signal-anchor</keyword>
<evidence type="ECO:0000256" key="5">
    <source>
        <dbReference type="ARBA" id="ARBA00022968"/>
    </source>
</evidence>
<feature type="compositionally biased region" description="Basic and acidic residues" evidence="6">
    <location>
        <begin position="116"/>
        <end position="131"/>
    </location>
</feature>
<dbReference type="Pfam" id="PF01793">
    <property type="entry name" value="Glyco_transf_15"/>
    <property type="match status" value="1"/>
</dbReference>
<evidence type="ECO:0000256" key="1">
    <source>
        <dbReference type="ARBA" id="ARBA00004606"/>
    </source>
</evidence>
<feature type="region of interest" description="Disordered" evidence="6">
    <location>
        <begin position="48"/>
        <end position="73"/>
    </location>
</feature>
<evidence type="ECO:0000313" key="7">
    <source>
        <dbReference type="EMBL" id="QLQ81878.1"/>
    </source>
</evidence>
<protein>
    <recommendedName>
        <fullName evidence="9">Glycosyltransferase family 15 protein</fullName>
    </recommendedName>
</protein>
<evidence type="ECO:0000313" key="8">
    <source>
        <dbReference type="Proteomes" id="UP000510647"/>
    </source>
</evidence>
<keyword evidence="4" id="KW-0808">Transferase</keyword>
<feature type="compositionally biased region" description="Basic and acidic residues" evidence="6">
    <location>
        <begin position="64"/>
        <end position="73"/>
    </location>
</feature>
<dbReference type="GO" id="GO:0016020">
    <property type="term" value="C:membrane"/>
    <property type="evidence" value="ECO:0007669"/>
    <property type="project" value="UniProtKB-SubCell"/>
</dbReference>
<sequence length="495" mass="57118">MAIFVSKRLLRFGLLAGVCVALVLLLTSSSKADQSSLSNLIPTMPKWSSPSLFGGNEGDSSLTAEEKDAERLREETEKALLENHADPNAVPLDEQTMDQGAKALKDAAENLGEAGKAEALKDPAADSKKPEAIANPNMDPARDTETGPAGKAKELGSTWEFMAPSYAKKGQRPKACFVSLVRNSELSEMLPSIKDVERRFNNKYHYPWVFLNDEPFTDHFKQKVSEAVSGEIEFGLVPKEHWSYPSFVDQEKAAEERKKMEEEGVIYGGMESYRHMCRFQSGFFWRQKALDKFDWYWRVEPSTKLYCDINYDVFQWMQDNEKVYGFTITIHEYERTIRTLWSTVKKFLNKYPTVISKDNLMKFISGDRGKTYNLCHFWSNFEIANLNFWRSPAYREYFDYLDQTGGFFYERWGDAPVHSIAASLFLPKDKLHYFSDIGYHHIPYDNCPLDETVFTENNCDCDRNNDFTFQSYSCGVEYYDAQGMKKPQGWEKYRQ</sequence>
<evidence type="ECO:0000256" key="6">
    <source>
        <dbReference type="SAM" id="MobiDB-lite"/>
    </source>
</evidence>
<dbReference type="InterPro" id="IPR029044">
    <property type="entry name" value="Nucleotide-diphossugar_trans"/>
</dbReference>
<dbReference type="InterPro" id="IPR002685">
    <property type="entry name" value="Glyco_trans_15"/>
</dbReference>
<dbReference type="GO" id="GO:0000026">
    <property type="term" value="F:alpha-1,2-mannosyltransferase activity"/>
    <property type="evidence" value="ECO:0007669"/>
    <property type="project" value="TreeGrafter"/>
</dbReference>
<dbReference type="PANTHER" id="PTHR31121:SF8">
    <property type="entry name" value="GLYCOLIPID 2-ALPHA-MANNOSYLTRANSFERASE-RELATED"/>
    <property type="match status" value="1"/>
</dbReference>
<evidence type="ECO:0008006" key="9">
    <source>
        <dbReference type="Google" id="ProtNLM"/>
    </source>
</evidence>
<name>A0A7H9HVZ1_9SACH</name>
<evidence type="ECO:0000256" key="4">
    <source>
        <dbReference type="ARBA" id="ARBA00022679"/>
    </source>
</evidence>
<evidence type="ECO:0000256" key="3">
    <source>
        <dbReference type="ARBA" id="ARBA00022676"/>
    </source>
</evidence>
<dbReference type="PANTHER" id="PTHR31121">
    <property type="entry name" value="ALPHA-1,2 MANNOSYLTRANSFERASE KTR1"/>
    <property type="match status" value="1"/>
</dbReference>
<dbReference type="AlphaFoldDB" id="A0A7H9HVZ1"/>
<dbReference type="GO" id="GO:0006493">
    <property type="term" value="P:protein O-linked glycosylation"/>
    <property type="evidence" value="ECO:0007669"/>
    <property type="project" value="TreeGrafter"/>
</dbReference>
<proteinExistence type="inferred from homology"/>
<evidence type="ECO:0000256" key="2">
    <source>
        <dbReference type="ARBA" id="ARBA00007677"/>
    </source>
</evidence>
<organism evidence="7 8">
    <name type="scientific">Torulaspora globosa</name>
    <dbReference type="NCBI Taxonomy" id="48254"/>
    <lineage>
        <taxon>Eukaryota</taxon>
        <taxon>Fungi</taxon>
        <taxon>Dikarya</taxon>
        <taxon>Ascomycota</taxon>
        <taxon>Saccharomycotina</taxon>
        <taxon>Saccharomycetes</taxon>
        <taxon>Saccharomycetales</taxon>
        <taxon>Saccharomycetaceae</taxon>
        <taxon>Torulaspora</taxon>
    </lineage>
</organism>
<feature type="region of interest" description="Disordered" evidence="6">
    <location>
        <begin position="116"/>
        <end position="151"/>
    </location>
</feature>
<dbReference type="GO" id="GO:0000032">
    <property type="term" value="P:cell wall mannoprotein biosynthetic process"/>
    <property type="evidence" value="ECO:0007669"/>
    <property type="project" value="TreeGrafter"/>
</dbReference>
<dbReference type="GO" id="GO:0005794">
    <property type="term" value="C:Golgi apparatus"/>
    <property type="evidence" value="ECO:0007669"/>
    <property type="project" value="TreeGrafter"/>
</dbReference>
<dbReference type="OrthoDB" id="439943at2759"/>
<dbReference type="Gene3D" id="3.90.550.10">
    <property type="entry name" value="Spore Coat Polysaccharide Biosynthesis Protein SpsA, Chain A"/>
    <property type="match status" value="1"/>
</dbReference>